<organism evidence="1 2">
    <name type="scientific">Pseudothermotoga thermarum DSM 5069</name>
    <dbReference type="NCBI Taxonomy" id="688269"/>
    <lineage>
        <taxon>Bacteria</taxon>
        <taxon>Thermotogati</taxon>
        <taxon>Thermotogota</taxon>
        <taxon>Thermotogae</taxon>
        <taxon>Thermotogales</taxon>
        <taxon>Thermotogaceae</taxon>
        <taxon>Pseudothermotoga</taxon>
    </lineage>
</organism>
<dbReference type="RefSeq" id="WP_013931750.1">
    <property type="nucleotide sequence ID" value="NC_015707.1"/>
</dbReference>
<dbReference type="eggNOG" id="ENOG50318GB">
    <property type="taxonomic scope" value="Bacteria"/>
</dbReference>
<evidence type="ECO:0008006" key="3">
    <source>
        <dbReference type="Google" id="ProtNLM"/>
    </source>
</evidence>
<protein>
    <recommendedName>
        <fullName evidence="3">Capsule assembly protein Wzi</fullName>
    </recommendedName>
</protein>
<name>F7YW38_9THEM</name>
<dbReference type="AlphaFoldDB" id="F7YW38"/>
<dbReference type="InterPro" id="IPR038636">
    <property type="entry name" value="Wzi_sf"/>
</dbReference>
<dbReference type="PATRIC" id="fig|688269.3.peg.442"/>
<dbReference type="HOGENOM" id="CLU_037207_0_0_0"/>
<reference evidence="1 2" key="1">
    <citation type="submission" date="2010-11" db="EMBL/GenBank/DDBJ databases">
        <title>The complete genome of Thermotoga thermarum DSM 5069.</title>
        <authorList>
            <consortium name="US DOE Joint Genome Institute (JGI-PGF)"/>
            <person name="Lucas S."/>
            <person name="Copeland A."/>
            <person name="Lapidus A."/>
            <person name="Bruce D."/>
            <person name="Goodwin L."/>
            <person name="Pitluck S."/>
            <person name="Kyrpides N."/>
            <person name="Mavromatis K."/>
            <person name="Ivanova N."/>
            <person name="Zeytun A."/>
            <person name="Brettin T."/>
            <person name="Detter J.C."/>
            <person name="Tapia R."/>
            <person name="Han C."/>
            <person name="Land M."/>
            <person name="Hauser L."/>
            <person name="Markowitz V."/>
            <person name="Cheng J.-F."/>
            <person name="Hugenholtz P."/>
            <person name="Woyke T."/>
            <person name="Wu D."/>
            <person name="Spring S."/>
            <person name="Schroeder M."/>
            <person name="Brambilla E."/>
            <person name="Klenk H.-P."/>
            <person name="Eisen J.A."/>
        </authorList>
    </citation>
    <scope>NUCLEOTIDE SEQUENCE [LARGE SCALE GENOMIC DNA]</scope>
    <source>
        <strain evidence="1 2">DSM 5069</strain>
    </source>
</reference>
<proteinExistence type="predicted"/>
<dbReference type="EMBL" id="CP002351">
    <property type="protein sequence ID" value="AEH50527.1"/>
    <property type="molecule type" value="Genomic_DNA"/>
</dbReference>
<evidence type="ECO:0000313" key="1">
    <source>
        <dbReference type="EMBL" id="AEH50527.1"/>
    </source>
</evidence>
<sequence precursor="true">MKFLLVILTVFSISVFSFVFKFDGWIEYDFDQPTDQTKYGVVVPFMGTTFIASGGFRRDNIVIPPYSDSLWNNYWYFDEGFFSYSNEFLELEVGVKQHPVGPGEIYKLFVEEKGYSYPSIKSVGKIGRFRVETLWGGIRLDDGAKPAKAFNYRALVFSPIDGLEIAYEDSVLYLGRYFDPYYYFVPIPIPGIQEFFHLNAPWYSYLNDNSMIGGWIKYSTENWKTYFELLIDDINMNRFLAPESYQNPDKIAFLVGFSGKSGPFRLTYEVAGATAYTFQRTVSNRPYEYVFFEGSNYPLEKNMIGYRHGENNIVCAIRFEYDEKPWSFKVELENVIHGTRTPDKPWHGGSMPSGTKWLIGEIDSKFSLKARIAYTLEQLSNRLEKLVVGIRFGYINGKPLVGADLSFILDFSDL</sequence>
<dbReference type="Gene3D" id="2.40.160.130">
    <property type="entry name" value="Capsule assembly protein Wzi"/>
    <property type="match status" value="1"/>
</dbReference>
<accession>F7YW38</accession>
<dbReference type="KEGG" id="tta:Theth_0432"/>
<keyword evidence="2" id="KW-1185">Reference proteome</keyword>
<dbReference type="STRING" id="688269.Theth_0432"/>
<evidence type="ECO:0000313" key="2">
    <source>
        <dbReference type="Proteomes" id="UP000006804"/>
    </source>
</evidence>
<gene>
    <name evidence="1" type="ORF">Theth_0432</name>
</gene>
<dbReference type="Proteomes" id="UP000006804">
    <property type="component" value="Chromosome"/>
</dbReference>